<sequence>MTTGLTLQHLYSQQQQQHQYSQQQQQPPQPPSSSSMSSHPQHGGAPNNGHHGGPQRQQLPSNAMNKQPLGQPHHNGAHHPGNNTHHHHHNGNHHHHMNNHHNGHNGGNDNEAAFVADPLPFNYEDIEATGVFDNDRYRQPTNGMTSNNVRPSSIPSDKSNNTTHHGGPPQPPMRYGSLLSGMQQSPYATHDAYNDGNSSGHHNAYDNRRGGDLPPSAMDRKSDNSNAPPSYHYMPHSHAHSDHDARPSTSHYGIPELHSAMGGGGGGSSLHHPLYHQSSGPPSYGNPPSHNSHSYSALMDNHHGAPSVPKKDMPPTYHGDYLDSRSHLSTSMGASSSGSSIPHAPSSASALSHLSSSGGVSGPSQTQEAVIKIKTSLKNKYWRNGRRNLQCFPSCKVFGDYSQIKIEDLKQHDFMWGKCRGSLIAEVTLNSNATFDDILLLGRVHSLDNIPVPFDEAVIRECMIGRVVEPDLMDSMKESWIAGERLPDFINQNNNMACYEFKPKVWKYTDDMIHGKCKRRNVRYYVQFEAFVPVLTGDRRCYVCIGSGMSSSFEVGSSRVLARQKRKATNGGDDDDDEKDSNEDFENDAGNGRPSKKAATASSAVHGYPI</sequence>
<dbReference type="AlphaFoldDB" id="A0A485KYK0"/>
<keyword evidence="4" id="KW-1185">Reference proteome</keyword>
<evidence type="ECO:0000313" key="3">
    <source>
        <dbReference type="EMBL" id="VFT90436.1"/>
    </source>
</evidence>
<protein>
    <submittedName>
        <fullName evidence="3">Aste57867_13599 protein</fullName>
    </submittedName>
</protein>
<feature type="compositionally biased region" description="Polar residues" evidence="1">
    <location>
        <begin position="139"/>
        <end position="164"/>
    </location>
</feature>
<reference evidence="2" key="2">
    <citation type="submission" date="2019-06" db="EMBL/GenBank/DDBJ databases">
        <title>Genomics analysis of Aphanomyces spp. identifies a new class of oomycete effector associated with host adaptation.</title>
        <authorList>
            <person name="Gaulin E."/>
        </authorList>
    </citation>
    <scope>NUCLEOTIDE SEQUENCE</scope>
    <source>
        <strain evidence="2">CBS 578.67</strain>
    </source>
</reference>
<feature type="compositionally biased region" description="Low complexity" evidence="1">
    <location>
        <begin position="7"/>
        <end position="49"/>
    </location>
</feature>
<feature type="region of interest" description="Disordered" evidence="1">
    <location>
        <begin position="563"/>
        <end position="610"/>
    </location>
</feature>
<dbReference type="OrthoDB" id="78280at2759"/>
<evidence type="ECO:0000313" key="2">
    <source>
        <dbReference type="EMBL" id="KAF0695559.1"/>
    </source>
</evidence>
<gene>
    <name evidence="3" type="primary">Aste57867_13599</name>
    <name evidence="2" type="ORF">As57867_013549</name>
    <name evidence="3" type="ORF">ASTE57867_13599</name>
</gene>
<feature type="compositionally biased region" description="Low complexity" evidence="1">
    <location>
        <begin position="278"/>
        <end position="294"/>
    </location>
</feature>
<feature type="compositionally biased region" description="Basic residues" evidence="1">
    <location>
        <begin position="84"/>
        <end position="103"/>
    </location>
</feature>
<feature type="compositionally biased region" description="Low complexity" evidence="1">
    <location>
        <begin position="327"/>
        <end position="364"/>
    </location>
</feature>
<feature type="compositionally biased region" description="Polar residues" evidence="1">
    <location>
        <begin position="56"/>
        <end position="65"/>
    </location>
</feature>
<accession>A0A485KYK0</accession>
<feature type="region of interest" description="Disordered" evidence="1">
    <location>
        <begin position="132"/>
        <end position="367"/>
    </location>
</feature>
<feature type="region of interest" description="Disordered" evidence="1">
    <location>
        <begin position="1"/>
        <end position="114"/>
    </location>
</feature>
<dbReference type="Proteomes" id="UP000332933">
    <property type="component" value="Unassembled WGS sequence"/>
</dbReference>
<dbReference type="EMBL" id="VJMH01005466">
    <property type="protein sequence ID" value="KAF0695559.1"/>
    <property type="molecule type" value="Genomic_DNA"/>
</dbReference>
<name>A0A485KYK0_9STRA</name>
<proteinExistence type="predicted"/>
<organism evidence="3 4">
    <name type="scientific">Aphanomyces stellatus</name>
    <dbReference type="NCBI Taxonomy" id="120398"/>
    <lineage>
        <taxon>Eukaryota</taxon>
        <taxon>Sar</taxon>
        <taxon>Stramenopiles</taxon>
        <taxon>Oomycota</taxon>
        <taxon>Saprolegniomycetes</taxon>
        <taxon>Saprolegniales</taxon>
        <taxon>Verrucalvaceae</taxon>
        <taxon>Aphanomyces</taxon>
    </lineage>
</organism>
<dbReference type="EMBL" id="CAADRA010005487">
    <property type="protein sequence ID" value="VFT90436.1"/>
    <property type="molecule type" value="Genomic_DNA"/>
</dbReference>
<evidence type="ECO:0000313" key="4">
    <source>
        <dbReference type="Proteomes" id="UP000332933"/>
    </source>
</evidence>
<reference evidence="3 4" key="1">
    <citation type="submission" date="2019-03" db="EMBL/GenBank/DDBJ databases">
        <authorList>
            <person name="Gaulin E."/>
            <person name="Dumas B."/>
        </authorList>
    </citation>
    <scope>NUCLEOTIDE SEQUENCE [LARGE SCALE GENOMIC DNA]</scope>
    <source>
        <strain evidence="3">CBS 568.67</strain>
    </source>
</reference>
<evidence type="ECO:0000256" key="1">
    <source>
        <dbReference type="SAM" id="MobiDB-lite"/>
    </source>
</evidence>
<feature type="compositionally biased region" description="Acidic residues" evidence="1">
    <location>
        <begin position="572"/>
        <end position="587"/>
    </location>
</feature>